<keyword evidence="3" id="KW-1185">Reference proteome</keyword>
<sequence>MSVTVVLVIGAATSAANIALLVAREAGKGWAVSLLISGGVLLGAVTALSNLAELL</sequence>
<accession>A0ABY5DDV7</accession>
<protein>
    <submittedName>
        <fullName evidence="2">Uncharacterized protein</fullName>
    </submittedName>
</protein>
<evidence type="ECO:0000313" key="3">
    <source>
        <dbReference type="Proteomes" id="UP001055940"/>
    </source>
</evidence>
<organism evidence="2 3">
    <name type="scientific">Nocardiopsis exhalans</name>
    <dbReference type="NCBI Taxonomy" id="163604"/>
    <lineage>
        <taxon>Bacteria</taxon>
        <taxon>Bacillati</taxon>
        <taxon>Actinomycetota</taxon>
        <taxon>Actinomycetes</taxon>
        <taxon>Streptosporangiales</taxon>
        <taxon>Nocardiopsidaceae</taxon>
        <taxon>Nocardiopsis</taxon>
    </lineage>
</organism>
<keyword evidence="1" id="KW-0472">Membrane</keyword>
<evidence type="ECO:0000256" key="1">
    <source>
        <dbReference type="SAM" id="Phobius"/>
    </source>
</evidence>
<dbReference type="Proteomes" id="UP001055940">
    <property type="component" value="Chromosome"/>
</dbReference>
<keyword evidence="1" id="KW-1133">Transmembrane helix</keyword>
<name>A0ABY5DDV7_9ACTN</name>
<proteinExistence type="predicted"/>
<reference evidence="2" key="1">
    <citation type="submission" date="2022-06" db="EMBL/GenBank/DDBJ databases">
        <authorList>
            <person name="Ping M."/>
        </authorList>
    </citation>
    <scope>NUCLEOTIDE SEQUENCE</scope>
    <source>
        <strain evidence="2">JCM11759T</strain>
    </source>
</reference>
<dbReference type="EMBL" id="CP099837">
    <property type="protein sequence ID" value="USY22517.1"/>
    <property type="molecule type" value="Genomic_DNA"/>
</dbReference>
<evidence type="ECO:0000313" key="2">
    <source>
        <dbReference type="EMBL" id="USY22517.1"/>
    </source>
</evidence>
<dbReference type="RefSeq" id="WP_254421289.1">
    <property type="nucleotide sequence ID" value="NZ_BAAAJB010000031.1"/>
</dbReference>
<feature type="transmembrane region" description="Helical" evidence="1">
    <location>
        <begin position="31"/>
        <end position="52"/>
    </location>
</feature>
<keyword evidence="1" id="KW-0812">Transmembrane</keyword>
<gene>
    <name evidence="2" type="ORF">NE857_13415</name>
</gene>